<dbReference type="InterPro" id="IPR051785">
    <property type="entry name" value="MMCE/EMCE_epimerase"/>
</dbReference>
<name>A0A916LIP9_KRYT1</name>
<dbReference type="AlphaFoldDB" id="A0A916LIP9"/>
<dbReference type="Pfam" id="PF13669">
    <property type="entry name" value="Glyoxalase_4"/>
    <property type="match status" value="1"/>
</dbReference>
<dbReference type="CDD" id="cd07249">
    <property type="entry name" value="MMCE"/>
    <property type="match status" value="1"/>
</dbReference>
<keyword evidence="2" id="KW-0479">Metal-binding</keyword>
<evidence type="ECO:0000256" key="1">
    <source>
        <dbReference type="ARBA" id="ARBA00009308"/>
    </source>
</evidence>
<dbReference type="SUPFAM" id="SSF54593">
    <property type="entry name" value="Glyoxalase/Bleomycin resistance protein/Dihydroxybiphenyl dioxygenase"/>
    <property type="match status" value="1"/>
</dbReference>
<dbReference type="PANTHER" id="PTHR43048">
    <property type="entry name" value="METHYLMALONYL-COA EPIMERASE"/>
    <property type="match status" value="1"/>
</dbReference>
<proteinExistence type="inferred from homology"/>
<protein>
    <submittedName>
        <fullName evidence="4">Methylmalonyl-CoA epimerase</fullName>
    </submittedName>
</protein>
<comment type="caution">
    <text evidence="4">The sequence shown here is derived from an EMBL/GenBank/DDBJ whole genome shotgun (WGS) entry which is preliminary data.</text>
</comment>
<gene>
    <name evidence="4" type="ORF">JGI25_00341</name>
</gene>
<dbReference type="RefSeq" id="WP_072263591.1">
    <property type="nucleotide sequence ID" value="NZ_CZVV01000013.1"/>
</dbReference>
<dbReference type="PANTHER" id="PTHR43048:SF3">
    <property type="entry name" value="METHYLMALONYL-COA EPIMERASE, MITOCHONDRIAL"/>
    <property type="match status" value="1"/>
</dbReference>
<dbReference type="GO" id="GO:0046872">
    <property type="term" value="F:metal ion binding"/>
    <property type="evidence" value="ECO:0007669"/>
    <property type="project" value="UniProtKB-KW"/>
</dbReference>
<organism evidence="4 5">
    <name type="scientific">Kryptobacter tengchongensis</name>
    <dbReference type="NCBI Taxonomy" id="1643429"/>
    <lineage>
        <taxon>Bacteria</taxon>
        <taxon>Pseudomonadati</taxon>
        <taxon>Candidatus Kryptoniota</taxon>
        <taxon>Candidatus Kryptobacter</taxon>
    </lineage>
</organism>
<dbReference type="EMBL" id="CZVV01000013">
    <property type="protein sequence ID" value="CUS97960.1"/>
    <property type="molecule type" value="Genomic_DNA"/>
</dbReference>
<dbReference type="GO" id="GO:0004493">
    <property type="term" value="F:methylmalonyl-CoA epimerase activity"/>
    <property type="evidence" value="ECO:0007669"/>
    <property type="project" value="TreeGrafter"/>
</dbReference>
<dbReference type="InterPro" id="IPR029068">
    <property type="entry name" value="Glyas_Bleomycin-R_OHBP_Dase"/>
</dbReference>
<accession>A0A916LIP9</accession>
<evidence type="ECO:0000259" key="3">
    <source>
        <dbReference type="PROSITE" id="PS51819"/>
    </source>
</evidence>
<dbReference type="PROSITE" id="PS51819">
    <property type="entry name" value="VOC"/>
    <property type="match status" value="1"/>
</dbReference>
<evidence type="ECO:0000313" key="4">
    <source>
        <dbReference type="EMBL" id="CUS97960.1"/>
    </source>
</evidence>
<dbReference type="NCBIfam" id="TIGR03081">
    <property type="entry name" value="metmalonyl_epim"/>
    <property type="match status" value="1"/>
</dbReference>
<reference evidence="4 5" key="1">
    <citation type="submission" date="2015-11" db="EMBL/GenBank/DDBJ databases">
        <authorList>
            <person name="Varghese N."/>
        </authorList>
    </citation>
    <scope>NUCLEOTIDE SEQUENCE [LARGE SCALE GENOMIC DNA]</scope>
    <source>
        <strain evidence="4 5">JGI-25</strain>
    </source>
</reference>
<evidence type="ECO:0000256" key="2">
    <source>
        <dbReference type="ARBA" id="ARBA00022723"/>
    </source>
</evidence>
<comment type="similarity">
    <text evidence="1">Belongs to the methylmalonyl-CoA epimerase family.</text>
</comment>
<dbReference type="Gene3D" id="3.10.180.10">
    <property type="entry name" value="2,3-Dihydroxybiphenyl 1,2-Dioxygenase, domain 1"/>
    <property type="match status" value="1"/>
</dbReference>
<feature type="domain" description="VOC" evidence="3">
    <location>
        <begin position="4"/>
        <end position="132"/>
    </location>
</feature>
<sequence length="142" mass="16029">MFKKISHIAIAVRNLEEAIETFLKLTGVENYHIETVEDQKVRVAVLKVGESRIELTEPTSPDSPVAKFIEKRGEGIHHIAFEVEDIEKEIERAKINNFQLIDTKPKLGANNCLIAFIHPKSVNGVLVELTQEKTKDKINDGE</sequence>
<dbReference type="InterPro" id="IPR037523">
    <property type="entry name" value="VOC_core"/>
</dbReference>
<dbReference type="Proteomes" id="UP000243105">
    <property type="component" value="Unassembled WGS sequence"/>
</dbReference>
<evidence type="ECO:0000313" key="5">
    <source>
        <dbReference type="Proteomes" id="UP000243105"/>
    </source>
</evidence>
<dbReference type="GO" id="GO:0046491">
    <property type="term" value="P:L-methylmalonyl-CoA metabolic process"/>
    <property type="evidence" value="ECO:0007669"/>
    <property type="project" value="TreeGrafter"/>
</dbReference>
<dbReference type="InterPro" id="IPR017515">
    <property type="entry name" value="MeMalonyl-CoA_epimerase"/>
</dbReference>